<feature type="region of interest" description="Disordered" evidence="1">
    <location>
        <begin position="1"/>
        <end position="98"/>
    </location>
</feature>
<dbReference type="EMBL" id="JAHFZB010000003">
    <property type="protein sequence ID" value="KAK6492171.1"/>
    <property type="molecule type" value="Genomic_DNA"/>
</dbReference>
<dbReference type="Proteomes" id="UP001369086">
    <property type="component" value="Unassembled WGS sequence"/>
</dbReference>
<evidence type="ECO:0000256" key="1">
    <source>
        <dbReference type="SAM" id="MobiDB-lite"/>
    </source>
</evidence>
<feature type="compositionally biased region" description="Polar residues" evidence="1">
    <location>
        <begin position="33"/>
        <end position="47"/>
    </location>
</feature>
<feature type="compositionally biased region" description="Polar residues" evidence="1">
    <location>
        <begin position="76"/>
        <end position="90"/>
    </location>
</feature>
<feature type="compositionally biased region" description="Basic and acidic residues" evidence="1">
    <location>
        <begin position="48"/>
        <end position="74"/>
    </location>
</feature>
<evidence type="ECO:0000313" key="2">
    <source>
        <dbReference type="EMBL" id="KAK6492171.1"/>
    </source>
</evidence>
<sequence>MGSVTSALTKSKNTVVQVKSEPETLRRKKRSTISRTNVCSSQRSRQSTGKDHRRQSLSEVLKRQDSTDGSEGRKSALQSSTAVANETGETNARPLARFARSKSQNTLWNAITAGIGIKDKEKRGIVIDPRNPEEILADELPSVDSADAMEKTAIRSASFISHIHQACLGDSDSEKFFFFF</sequence>
<accession>A0ABR1A517</accession>
<protein>
    <submittedName>
        <fullName evidence="2">Calcium/calmodulin-dependent 3',5'-cyclic nucleotide phosphodiesterase 1C-like</fullName>
    </submittedName>
</protein>
<gene>
    <name evidence="2" type="ORF">HHUSO_G4449</name>
</gene>
<evidence type="ECO:0000313" key="3">
    <source>
        <dbReference type="Proteomes" id="UP001369086"/>
    </source>
</evidence>
<keyword evidence="3" id="KW-1185">Reference proteome</keyword>
<name>A0ABR1A517_HUSHU</name>
<proteinExistence type="predicted"/>
<comment type="caution">
    <text evidence="2">The sequence shown here is derived from an EMBL/GenBank/DDBJ whole genome shotgun (WGS) entry which is preliminary data.</text>
</comment>
<organism evidence="2 3">
    <name type="scientific">Huso huso</name>
    <name type="common">Beluga</name>
    <name type="synonym">Acipenser huso</name>
    <dbReference type="NCBI Taxonomy" id="61971"/>
    <lineage>
        <taxon>Eukaryota</taxon>
        <taxon>Metazoa</taxon>
        <taxon>Chordata</taxon>
        <taxon>Craniata</taxon>
        <taxon>Vertebrata</taxon>
        <taxon>Euteleostomi</taxon>
        <taxon>Actinopterygii</taxon>
        <taxon>Chondrostei</taxon>
        <taxon>Acipenseriformes</taxon>
        <taxon>Acipenseridae</taxon>
        <taxon>Huso</taxon>
    </lineage>
</organism>
<feature type="compositionally biased region" description="Polar residues" evidence="1">
    <location>
        <begin position="1"/>
        <end position="17"/>
    </location>
</feature>
<reference evidence="2 3" key="1">
    <citation type="submission" date="2021-05" db="EMBL/GenBank/DDBJ databases">
        <authorList>
            <person name="Zahm M."/>
            <person name="Klopp C."/>
            <person name="Cabau C."/>
            <person name="Kuhl H."/>
            <person name="Suciu R."/>
            <person name="Ciorpac M."/>
            <person name="Holostenco D."/>
            <person name="Gessner J."/>
            <person name="Wuertz S."/>
            <person name="Hohne C."/>
            <person name="Stock M."/>
            <person name="Gislard M."/>
            <person name="Lluch J."/>
            <person name="Milhes M."/>
            <person name="Lampietro C."/>
            <person name="Lopez Roques C."/>
            <person name="Donnadieu C."/>
            <person name="Du K."/>
            <person name="Schartl M."/>
            <person name="Guiguen Y."/>
        </authorList>
    </citation>
    <scope>NUCLEOTIDE SEQUENCE [LARGE SCALE GENOMIC DNA]</scope>
    <source>
        <strain evidence="2">Hh-F2</strain>
        <tissue evidence="2">Blood</tissue>
    </source>
</reference>